<reference evidence="2" key="1">
    <citation type="journal article" date="2015" name="Nature">
        <title>Complex archaea that bridge the gap between prokaryotes and eukaryotes.</title>
        <authorList>
            <person name="Spang A."/>
            <person name="Saw J.H."/>
            <person name="Jorgensen S.L."/>
            <person name="Zaremba-Niedzwiedzka K."/>
            <person name="Martijn J."/>
            <person name="Lind A.E."/>
            <person name="van Eijk R."/>
            <person name="Schleper C."/>
            <person name="Guy L."/>
            <person name="Ettema T.J."/>
        </authorList>
    </citation>
    <scope>NUCLEOTIDE SEQUENCE</scope>
</reference>
<evidence type="ECO:0000313" key="2">
    <source>
        <dbReference type="EMBL" id="KKM27375.1"/>
    </source>
</evidence>
<feature type="region of interest" description="Disordered" evidence="1">
    <location>
        <begin position="1"/>
        <end position="29"/>
    </location>
</feature>
<evidence type="ECO:0000256" key="1">
    <source>
        <dbReference type="SAM" id="MobiDB-lite"/>
    </source>
</evidence>
<gene>
    <name evidence="2" type="ORF">LCGC14_1575390</name>
</gene>
<dbReference type="EMBL" id="LAZR01012334">
    <property type="protein sequence ID" value="KKM27375.1"/>
    <property type="molecule type" value="Genomic_DNA"/>
</dbReference>
<sequence length="98" mass="10532">MTNESKSAPTNGSKGTITPANEVEGCPPHHFRLGTTVHLLVPEQGLTNIGQTEGVCVKCGESDDWETPTPDNVHGMDAHILAEMASREGLEYGEEEED</sequence>
<comment type="caution">
    <text evidence="2">The sequence shown here is derived from an EMBL/GenBank/DDBJ whole genome shotgun (WGS) entry which is preliminary data.</text>
</comment>
<organism evidence="2">
    <name type="scientific">marine sediment metagenome</name>
    <dbReference type="NCBI Taxonomy" id="412755"/>
    <lineage>
        <taxon>unclassified sequences</taxon>
        <taxon>metagenomes</taxon>
        <taxon>ecological metagenomes</taxon>
    </lineage>
</organism>
<protein>
    <submittedName>
        <fullName evidence="2">Uncharacterized protein</fullName>
    </submittedName>
</protein>
<accession>A0A0F9LIU2</accession>
<dbReference type="AlphaFoldDB" id="A0A0F9LIU2"/>
<name>A0A0F9LIU2_9ZZZZ</name>
<proteinExistence type="predicted"/>
<feature type="compositionally biased region" description="Polar residues" evidence="1">
    <location>
        <begin position="1"/>
        <end position="19"/>
    </location>
</feature>